<reference evidence="2" key="2">
    <citation type="journal article" date="2015" name="Data Brief">
        <title>Shoot transcriptome of the giant reed, Arundo donax.</title>
        <authorList>
            <person name="Barrero R.A."/>
            <person name="Guerrero F.D."/>
            <person name="Moolhuijzen P."/>
            <person name="Goolsby J.A."/>
            <person name="Tidwell J."/>
            <person name="Bellgard S.E."/>
            <person name="Bellgard M.I."/>
        </authorList>
    </citation>
    <scope>NUCLEOTIDE SEQUENCE</scope>
    <source>
        <tissue evidence="2">Shoot tissue taken approximately 20 cm above the soil surface</tissue>
    </source>
</reference>
<evidence type="ECO:0000313" key="2">
    <source>
        <dbReference type="EMBL" id="JAD27420.1"/>
    </source>
</evidence>
<name>A0A0A8YRC7_ARUDO</name>
<proteinExistence type="predicted"/>
<evidence type="ECO:0000256" key="1">
    <source>
        <dbReference type="SAM" id="MobiDB-lite"/>
    </source>
</evidence>
<dbReference type="AlphaFoldDB" id="A0A0A8YRC7"/>
<reference evidence="2" key="1">
    <citation type="submission" date="2014-09" db="EMBL/GenBank/DDBJ databases">
        <authorList>
            <person name="Magalhaes I.L.F."/>
            <person name="Oliveira U."/>
            <person name="Santos F.R."/>
            <person name="Vidigal T.H.D.A."/>
            <person name="Brescovit A.D."/>
            <person name="Santos A.J."/>
        </authorList>
    </citation>
    <scope>NUCLEOTIDE SEQUENCE</scope>
    <source>
        <tissue evidence="2">Shoot tissue taken approximately 20 cm above the soil surface</tissue>
    </source>
</reference>
<protein>
    <submittedName>
        <fullName evidence="2">Uncharacterized protein</fullName>
    </submittedName>
</protein>
<organism evidence="2">
    <name type="scientific">Arundo donax</name>
    <name type="common">Giant reed</name>
    <name type="synonym">Donax arundinaceus</name>
    <dbReference type="NCBI Taxonomy" id="35708"/>
    <lineage>
        <taxon>Eukaryota</taxon>
        <taxon>Viridiplantae</taxon>
        <taxon>Streptophyta</taxon>
        <taxon>Embryophyta</taxon>
        <taxon>Tracheophyta</taxon>
        <taxon>Spermatophyta</taxon>
        <taxon>Magnoliopsida</taxon>
        <taxon>Liliopsida</taxon>
        <taxon>Poales</taxon>
        <taxon>Poaceae</taxon>
        <taxon>PACMAD clade</taxon>
        <taxon>Arundinoideae</taxon>
        <taxon>Arundineae</taxon>
        <taxon>Arundo</taxon>
    </lineage>
</organism>
<feature type="region of interest" description="Disordered" evidence="1">
    <location>
        <begin position="1"/>
        <end position="26"/>
    </location>
</feature>
<dbReference type="EMBL" id="GBRH01270475">
    <property type="protein sequence ID" value="JAD27420.1"/>
    <property type="molecule type" value="Transcribed_RNA"/>
</dbReference>
<sequence length="66" mass="6817">MCTKDARSIGSVHLSASGHGDHDDSDGCDCSGTNGFLAKVVGVAFPATVKDFLHQDAPPRSTAEDN</sequence>
<accession>A0A0A8YRC7</accession>